<evidence type="ECO:0000313" key="3">
    <source>
        <dbReference type="Proteomes" id="UP000002535"/>
    </source>
</evidence>
<dbReference type="STRING" id="59920.PMN2A_2097"/>
<dbReference type="AlphaFoldDB" id="A7MDT3"/>
<accession>A7MDT3</accession>
<proteinExistence type="predicted"/>
<keyword evidence="3" id="KW-1185">Reference proteome</keyword>
<dbReference type="EMBL" id="CP000095">
    <property type="protein sequence ID" value="ABU24021.1"/>
    <property type="molecule type" value="Genomic_DNA"/>
</dbReference>
<reference evidence="2 3" key="1">
    <citation type="journal article" date="2007" name="PLoS Genet.">
        <title>Patterns and implications of gene gain and loss in the evolution of Prochlorococcus.</title>
        <authorList>
            <person name="Kettler G.C."/>
            <person name="Martiny A.C."/>
            <person name="Huang K."/>
            <person name="Zucker J."/>
            <person name="Coleman M.L."/>
            <person name="Rodrigue S."/>
            <person name="Chen F."/>
            <person name="Lapidus A."/>
            <person name="Ferriera S."/>
            <person name="Johnson J."/>
            <person name="Steglich C."/>
            <person name="Church G.M."/>
            <person name="Richardson P."/>
            <person name="Chisholm S.W."/>
        </authorList>
    </citation>
    <scope>NUCLEOTIDE SEQUENCE [LARGE SCALE GENOMIC DNA]</scope>
    <source>
        <strain evidence="2 3">NATL2A</strain>
    </source>
</reference>
<gene>
    <name evidence="2" type="ordered locus">PMN2A_2097</name>
</gene>
<dbReference type="Proteomes" id="UP000002535">
    <property type="component" value="Chromosome"/>
</dbReference>
<protein>
    <submittedName>
        <fullName evidence="2">Uncharacterized protein</fullName>
    </submittedName>
</protein>
<organism evidence="2 3">
    <name type="scientific">Prochlorococcus marinus (strain NATL2A)</name>
    <dbReference type="NCBI Taxonomy" id="59920"/>
    <lineage>
        <taxon>Bacteria</taxon>
        <taxon>Bacillati</taxon>
        <taxon>Cyanobacteriota</taxon>
        <taxon>Cyanophyceae</taxon>
        <taxon>Synechococcales</taxon>
        <taxon>Prochlorococcaceae</taxon>
        <taxon>Prochlorococcus</taxon>
    </lineage>
</organism>
<sequence length="51" mass="6048">MIQLQERTGKTKNKKKTEPSHYRFLERPSSFMGCIIELATKRGMMMKILFL</sequence>
<evidence type="ECO:0000313" key="2">
    <source>
        <dbReference type="EMBL" id="ABU24021.1"/>
    </source>
</evidence>
<evidence type="ECO:0000256" key="1">
    <source>
        <dbReference type="SAM" id="MobiDB-lite"/>
    </source>
</evidence>
<feature type="region of interest" description="Disordered" evidence="1">
    <location>
        <begin position="1"/>
        <end position="20"/>
    </location>
</feature>
<dbReference type="HOGENOM" id="CLU_3102574_0_0_3"/>
<dbReference type="KEGG" id="pmn:PMN2A_2097"/>
<name>A7MDT3_PROMT</name>